<proteinExistence type="predicted"/>
<dbReference type="AlphaFoldDB" id="A0A420HRH6"/>
<comment type="caution">
    <text evidence="1">The sequence shown here is derived from an EMBL/GenBank/DDBJ whole genome shotgun (WGS) entry which is preliminary data.</text>
</comment>
<evidence type="ECO:0000313" key="2">
    <source>
        <dbReference type="Proteomes" id="UP000285405"/>
    </source>
</evidence>
<dbReference type="EMBL" id="MCBR01017009">
    <property type="protein sequence ID" value="RKF60026.1"/>
    <property type="molecule type" value="Genomic_DNA"/>
</dbReference>
<protein>
    <submittedName>
        <fullName evidence="1">Uncharacterized protein</fullName>
    </submittedName>
</protein>
<name>A0A420HRH6_9PEZI</name>
<dbReference type="Proteomes" id="UP000285405">
    <property type="component" value="Unassembled WGS sequence"/>
</dbReference>
<sequence>MPKHLGYNRGSSPFSSWNHSNLEQSLPFSLSLASIVYIKEALNMHNSAASRPEEFCILLDSLSNAISESYSCIVPV</sequence>
<reference evidence="1 2" key="1">
    <citation type="journal article" date="2018" name="BMC Genomics">
        <title>Comparative genome analyses reveal sequence features reflecting distinct modes of host-adaptation between dicot and monocot powdery mildew.</title>
        <authorList>
            <person name="Wu Y."/>
            <person name="Ma X."/>
            <person name="Pan Z."/>
            <person name="Kale S.D."/>
            <person name="Song Y."/>
            <person name="King H."/>
            <person name="Zhang Q."/>
            <person name="Presley C."/>
            <person name="Deng X."/>
            <person name="Wei C.I."/>
            <person name="Xiao S."/>
        </authorList>
    </citation>
    <scope>NUCLEOTIDE SEQUENCE [LARGE SCALE GENOMIC DNA]</scope>
    <source>
        <strain evidence="1">UCSC1</strain>
    </source>
</reference>
<accession>A0A420HRH6</accession>
<evidence type="ECO:0000313" key="1">
    <source>
        <dbReference type="EMBL" id="RKF60026.1"/>
    </source>
</evidence>
<gene>
    <name evidence="1" type="ORF">GcC1_170019</name>
</gene>
<organism evidence="1 2">
    <name type="scientific">Golovinomyces cichoracearum</name>
    <dbReference type="NCBI Taxonomy" id="62708"/>
    <lineage>
        <taxon>Eukaryota</taxon>
        <taxon>Fungi</taxon>
        <taxon>Dikarya</taxon>
        <taxon>Ascomycota</taxon>
        <taxon>Pezizomycotina</taxon>
        <taxon>Leotiomycetes</taxon>
        <taxon>Erysiphales</taxon>
        <taxon>Erysiphaceae</taxon>
        <taxon>Golovinomyces</taxon>
    </lineage>
</organism>